<proteinExistence type="predicted"/>
<evidence type="ECO:0000313" key="1">
    <source>
        <dbReference type="EMBL" id="KAF1829963.1"/>
    </source>
</evidence>
<reference evidence="1" key="1">
    <citation type="submission" date="2020-01" db="EMBL/GenBank/DDBJ databases">
        <authorList>
            <consortium name="DOE Joint Genome Institute"/>
            <person name="Haridas S."/>
            <person name="Albert R."/>
            <person name="Binder M."/>
            <person name="Bloem J."/>
            <person name="Labutti K."/>
            <person name="Salamov A."/>
            <person name="Andreopoulos B."/>
            <person name="Baker S.E."/>
            <person name="Barry K."/>
            <person name="Bills G."/>
            <person name="Bluhm B.H."/>
            <person name="Cannon C."/>
            <person name="Castanera R."/>
            <person name="Culley D.E."/>
            <person name="Daum C."/>
            <person name="Ezra D."/>
            <person name="Gonzalez J.B."/>
            <person name="Henrissat B."/>
            <person name="Kuo A."/>
            <person name="Liang C."/>
            <person name="Lipzen A."/>
            <person name="Lutzoni F."/>
            <person name="Magnuson J."/>
            <person name="Mondo S."/>
            <person name="Nolan M."/>
            <person name="Ohm R."/>
            <person name="Pangilinan J."/>
            <person name="Park H.-J."/>
            <person name="Ramirez L."/>
            <person name="Alfaro M."/>
            <person name="Sun H."/>
            <person name="Tritt A."/>
            <person name="Yoshinaga Y."/>
            <person name="Zwiers L.-H."/>
            <person name="Turgeon B.G."/>
            <person name="Goodwin S.B."/>
            <person name="Spatafora J.W."/>
            <person name="Crous P.W."/>
            <person name="Grigoriev I.V."/>
        </authorList>
    </citation>
    <scope>NUCLEOTIDE SEQUENCE</scope>
    <source>
        <strain evidence="1">P77</strain>
    </source>
</reference>
<evidence type="ECO:0008006" key="3">
    <source>
        <dbReference type="Google" id="ProtNLM"/>
    </source>
</evidence>
<dbReference type="EMBL" id="ML975416">
    <property type="protein sequence ID" value="KAF1829963.1"/>
    <property type="molecule type" value="Genomic_DNA"/>
</dbReference>
<dbReference type="Proteomes" id="UP000800040">
    <property type="component" value="Unassembled WGS sequence"/>
</dbReference>
<gene>
    <name evidence="1" type="ORF">BDW02DRAFT_535127</name>
</gene>
<dbReference type="OrthoDB" id="5134445at2759"/>
<evidence type="ECO:0000313" key="2">
    <source>
        <dbReference type="Proteomes" id="UP000800040"/>
    </source>
</evidence>
<keyword evidence="2" id="KW-1185">Reference proteome</keyword>
<dbReference type="InterPro" id="IPR011009">
    <property type="entry name" value="Kinase-like_dom_sf"/>
</dbReference>
<dbReference type="SUPFAM" id="SSF56112">
    <property type="entry name" value="Protein kinase-like (PK-like)"/>
    <property type="match status" value="1"/>
</dbReference>
<protein>
    <recommendedName>
        <fullName evidence="3">Protein kinase domain-containing protein</fullName>
    </recommendedName>
</protein>
<dbReference type="AlphaFoldDB" id="A0A6A5K9A7"/>
<accession>A0A6A5K9A7</accession>
<organism evidence="1 2">
    <name type="scientific">Decorospora gaudefroyi</name>
    <dbReference type="NCBI Taxonomy" id="184978"/>
    <lineage>
        <taxon>Eukaryota</taxon>
        <taxon>Fungi</taxon>
        <taxon>Dikarya</taxon>
        <taxon>Ascomycota</taxon>
        <taxon>Pezizomycotina</taxon>
        <taxon>Dothideomycetes</taxon>
        <taxon>Pleosporomycetidae</taxon>
        <taxon>Pleosporales</taxon>
        <taxon>Pleosporineae</taxon>
        <taxon>Pleosporaceae</taxon>
        <taxon>Decorospora</taxon>
    </lineage>
</organism>
<name>A0A6A5K9A7_9PLEO</name>
<sequence>MEPTMSRCPYLPEKTLPVQIDGQPSESLDVTIIKAFEPFTLSCALLVRLNWPTLRGEYVLKLFDRRYATQLRRDNQASAWTADIEVAYHALVESTDMASLFALYAQKETDYEWTAKAEAGWDSAHREAYLQFCCRKHFSTETLVYDQLRDLQGECIPHLAARILLKSPSSSGPTHEYLDCPGILLEYVQGFSITDLDKFAPKAAWQQICDEAIRIINLIGGRGIRNEDVKTRSFIVRHYPSTNHQQTTRPNVVMIDFGSCVLRTKDQDDRDWREWKAMQDEEGAIGVVMERKLNGGFTYVRTAESDRLMDEFMSE</sequence>